<protein>
    <submittedName>
        <fullName evidence="2">Uncharacterized protein</fullName>
    </submittedName>
</protein>
<dbReference type="PATRIC" id="fig|1469144.10.peg.1093"/>
<dbReference type="Proteomes" id="UP000070188">
    <property type="component" value="Unassembled WGS sequence"/>
</dbReference>
<dbReference type="AlphaFoldDB" id="A0A132MPI9"/>
<accession>A0A132MPI9</accession>
<gene>
    <name evidence="2" type="ORF">LI90_975</name>
</gene>
<keyword evidence="3" id="KW-1185">Reference proteome</keyword>
<proteinExistence type="predicted"/>
<name>A0A132MPI9_9ACTN</name>
<organism evidence="2 3">
    <name type="scientific">Carbonactinospora thermoautotrophica</name>
    <dbReference type="NCBI Taxonomy" id="1469144"/>
    <lineage>
        <taxon>Bacteria</taxon>
        <taxon>Bacillati</taxon>
        <taxon>Actinomycetota</taxon>
        <taxon>Actinomycetes</taxon>
        <taxon>Kitasatosporales</taxon>
        <taxon>Carbonactinosporaceae</taxon>
        <taxon>Carbonactinospora</taxon>
    </lineage>
</organism>
<feature type="region of interest" description="Disordered" evidence="1">
    <location>
        <begin position="1"/>
        <end position="42"/>
    </location>
</feature>
<evidence type="ECO:0000256" key="1">
    <source>
        <dbReference type="SAM" id="MobiDB-lite"/>
    </source>
</evidence>
<evidence type="ECO:0000313" key="3">
    <source>
        <dbReference type="Proteomes" id="UP000070188"/>
    </source>
</evidence>
<dbReference type="EMBL" id="LAXD01000001">
    <property type="protein sequence ID" value="KWW99341.1"/>
    <property type="molecule type" value="Genomic_DNA"/>
</dbReference>
<comment type="caution">
    <text evidence="2">The sequence shown here is derived from an EMBL/GenBank/DDBJ whole genome shotgun (WGS) entry which is preliminary data.</text>
</comment>
<sequence length="42" mass="4496">MDNLWKTNTRAAAVGPGMPETRRETGRKTAGPRSLALAASRV</sequence>
<feature type="compositionally biased region" description="Polar residues" evidence="1">
    <location>
        <begin position="1"/>
        <end position="10"/>
    </location>
</feature>
<evidence type="ECO:0000313" key="2">
    <source>
        <dbReference type="EMBL" id="KWW99341.1"/>
    </source>
</evidence>
<reference evidence="3" key="1">
    <citation type="submission" date="2015-04" db="EMBL/GenBank/DDBJ databases">
        <title>Physiological reanalysis, assessment of diazotrophy, and genome sequences of multiple isolates of Streptomyces thermoautotrophicus.</title>
        <authorList>
            <person name="MacKellar D.C."/>
            <person name="Lieber L."/>
            <person name="Norman J."/>
            <person name="Bolger A."/>
            <person name="Tobin C."/>
            <person name="Murray J.W."/>
            <person name="Chang R."/>
            <person name="Ford T."/>
            <person name="Nguyen P.Q."/>
            <person name="Woodward J."/>
            <person name="Permingeat H."/>
            <person name="Joshi N.S."/>
            <person name="Silver P.A."/>
            <person name="Usadel B."/>
            <person name="Rutherford A.W."/>
            <person name="Friesen M."/>
            <person name="Prell J."/>
        </authorList>
    </citation>
    <scope>NUCLEOTIDE SEQUENCE [LARGE SCALE GENOMIC DNA]</scope>
    <source>
        <strain evidence="3">H1</strain>
    </source>
</reference>